<proteinExistence type="predicted"/>
<keyword evidence="2" id="KW-1185">Reference proteome</keyword>
<accession>A0A9W9YMA9</accession>
<gene>
    <name evidence="1" type="ORF">OS493_023247</name>
</gene>
<sequence length="151" mass="17144">MHRGNAVVQSTMMHSNSYHNRHSGGNAELYQEVFKVLDNLGMADLKLTFQEHCIQDQTLSYVETEEELKQILREIGIPLGRCIPIMKSWSKRYSSPEPVKNPPKVATADHFSQTSIETIDASIQTDDIFIAADDYNRILNNMAEMNSQQVS</sequence>
<comment type="caution">
    <text evidence="1">The sequence shown here is derived from an EMBL/GenBank/DDBJ whole genome shotgun (WGS) entry which is preliminary data.</text>
</comment>
<dbReference type="Proteomes" id="UP001163046">
    <property type="component" value="Unassembled WGS sequence"/>
</dbReference>
<protein>
    <submittedName>
        <fullName evidence="1">Uncharacterized protein</fullName>
    </submittedName>
</protein>
<name>A0A9W9YMA9_9CNID</name>
<evidence type="ECO:0000313" key="1">
    <source>
        <dbReference type="EMBL" id="KAJ7357772.1"/>
    </source>
</evidence>
<dbReference type="EMBL" id="MU827318">
    <property type="protein sequence ID" value="KAJ7357772.1"/>
    <property type="molecule type" value="Genomic_DNA"/>
</dbReference>
<dbReference type="OrthoDB" id="5984240at2759"/>
<reference evidence="1" key="1">
    <citation type="submission" date="2023-01" db="EMBL/GenBank/DDBJ databases">
        <title>Genome assembly of the deep-sea coral Lophelia pertusa.</title>
        <authorList>
            <person name="Herrera S."/>
            <person name="Cordes E."/>
        </authorList>
    </citation>
    <scope>NUCLEOTIDE SEQUENCE</scope>
    <source>
        <strain evidence="1">USNM1676648</strain>
        <tissue evidence="1">Polyp</tissue>
    </source>
</reference>
<evidence type="ECO:0000313" key="2">
    <source>
        <dbReference type="Proteomes" id="UP001163046"/>
    </source>
</evidence>
<dbReference type="AlphaFoldDB" id="A0A9W9YMA9"/>
<organism evidence="1 2">
    <name type="scientific">Desmophyllum pertusum</name>
    <dbReference type="NCBI Taxonomy" id="174260"/>
    <lineage>
        <taxon>Eukaryota</taxon>
        <taxon>Metazoa</taxon>
        <taxon>Cnidaria</taxon>
        <taxon>Anthozoa</taxon>
        <taxon>Hexacorallia</taxon>
        <taxon>Scleractinia</taxon>
        <taxon>Caryophylliina</taxon>
        <taxon>Caryophylliidae</taxon>
        <taxon>Desmophyllum</taxon>
    </lineage>
</organism>